<dbReference type="Gene3D" id="3.30.420.240">
    <property type="match status" value="1"/>
</dbReference>
<evidence type="ECO:0000313" key="4">
    <source>
        <dbReference type="Proteomes" id="UP000286746"/>
    </source>
</evidence>
<gene>
    <name evidence="3" type="ORF">GKJPGBOP_05874</name>
</gene>
<comment type="caution">
    <text evidence="3">The sequence shown here is derived from an EMBL/GenBank/DDBJ whole genome shotgun (WGS) entry which is preliminary data.</text>
</comment>
<dbReference type="InterPro" id="IPR027417">
    <property type="entry name" value="P-loop_NTPase"/>
</dbReference>
<organism evidence="3 4">
    <name type="scientific">Streptomyces paromomycinus</name>
    <name type="common">Streptomyces rimosus subsp. paromomycinus</name>
    <dbReference type="NCBI Taxonomy" id="92743"/>
    <lineage>
        <taxon>Bacteria</taxon>
        <taxon>Bacillati</taxon>
        <taxon>Actinomycetota</taxon>
        <taxon>Actinomycetes</taxon>
        <taxon>Kitasatosporales</taxon>
        <taxon>Streptomycetaceae</taxon>
        <taxon>Streptomyces</taxon>
    </lineage>
</organism>
<evidence type="ECO:0000256" key="1">
    <source>
        <dbReference type="ARBA" id="ARBA00022612"/>
    </source>
</evidence>
<dbReference type="EMBL" id="BHZD01000001">
    <property type="protein sequence ID" value="GCD46127.1"/>
    <property type="molecule type" value="Genomic_DNA"/>
</dbReference>
<proteinExistence type="predicted"/>
<feature type="domain" description="Terminase large subunit gp17-like C-terminal" evidence="2">
    <location>
        <begin position="285"/>
        <end position="436"/>
    </location>
</feature>
<keyword evidence="4" id="KW-1185">Reference proteome</keyword>
<sequence length="450" mass="49178">MSSLTAEQRARLERMSPAALRALRDRLAARLWQDRWDAWTPYEWQVPPAEIETHGMWLQLGGRGTGKTDGCARYAVAHVNGPPCDERVPGGHRLSIIAPTQGDAVESAVNGPSGIRAHDPRVVVRTTVGGTHVRWPSGAEAKLFGAHSPDDIERLRSGGNRCLVWLEEAAAMRRLGDALIHSAMGLRLGPQPHYIASTTPKPRREIRDLITRDDVHVTRGRTRDAIHLPALMRSKLIAQYAGTRLERQELDGELIADVEGALWSWGLIDTTRVGAVPDTARLVVAVDPAATSHDESDEMGIIVAGLSRQYIPDLNGTVRQHGYVVDDLSLRMPPIEAARRAVEAYHAHRADAVIAEVNNGGEWIGEVIRQVDPTVNYRTVHASRGKATRAEPVAALFEQRAAHIVGAFPELEEQLTTWVPGDDSPDRLDALVWALTDLMLAPAGNLAAVA</sequence>
<name>A0A401W9X8_STREY</name>
<keyword evidence="1" id="KW-1188">Viral release from host cell</keyword>
<evidence type="ECO:0000259" key="2">
    <source>
        <dbReference type="Pfam" id="PF17289"/>
    </source>
</evidence>
<accession>A0A401W9X8</accession>
<protein>
    <recommendedName>
        <fullName evidence="2">Terminase large subunit gp17-like C-terminal domain-containing protein</fullName>
    </recommendedName>
</protein>
<dbReference type="Gene3D" id="3.40.50.300">
    <property type="entry name" value="P-loop containing nucleotide triphosphate hydrolases"/>
    <property type="match status" value="1"/>
</dbReference>
<dbReference type="Pfam" id="PF17289">
    <property type="entry name" value="Terminase_6C"/>
    <property type="match status" value="1"/>
</dbReference>
<evidence type="ECO:0000313" key="3">
    <source>
        <dbReference type="EMBL" id="GCD46127.1"/>
    </source>
</evidence>
<dbReference type="RefSeq" id="WP_246177591.1">
    <property type="nucleotide sequence ID" value="NZ_BHZD01000001.1"/>
</dbReference>
<dbReference type="Proteomes" id="UP000286746">
    <property type="component" value="Unassembled WGS sequence"/>
</dbReference>
<dbReference type="InterPro" id="IPR035421">
    <property type="entry name" value="Terminase_6C"/>
</dbReference>
<reference evidence="3 4" key="1">
    <citation type="submission" date="2018-11" db="EMBL/GenBank/DDBJ databases">
        <title>Whole genome sequence of Streptomyces paromomycinus NBRC 15454(T).</title>
        <authorList>
            <person name="Komaki H."/>
            <person name="Tamura T."/>
        </authorList>
    </citation>
    <scope>NUCLEOTIDE SEQUENCE [LARGE SCALE GENOMIC DNA]</scope>
    <source>
        <strain evidence="3 4">NBRC 15454</strain>
    </source>
</reference>
<dbReference type="Pfam" id="PF03237">
    <property type="entry name" value="Terminase_6N"/>
    <property type="match status" value="1"/>
</dbReference>
<dbReference type="AlphaFoldDB" id="A0A401W9X8"/>